<sequence length="155" mass="17572">MAHYEMTNVFCCINTLWKISSKLFILGLSRAEVTQITLPLFDSTEQVHRLLLNCKPGEVLGIASLDGPVLPLREKKDKKTKLSCDGALVGWLPRSQEKQKTGCSPRLERRWKSSESNFRQGCLCQRYLNQKIAVFSWGFPKSPSLLCQLDITIKA</sequence>
<organism evidence="1 2">
    <name type="scientific">Glossina austeni</name>
    <name type="common">Savannah tsetse fly</name>
    <dbReference type="NCBI Taxonomy" id="7395"/>
    <lineage>
        <taxon>Eukaryota</taxon>
        <taxon>Metazoa</taxon>
        <taxon>Ecdysozoa</taxon>
        <taxon>Arthropoda</taxon>
        <taxon>Hexapoda</taxon>
        <taxon>Insecta</taxon>
        <taxon>Pterygota</taxon>
        <taxon>Neoptera</taxon>
        <taxon>Endopterygota</taxon>
        <taxon>Diptera</taxon>
        <taxon>Brachycera</taxon>
        <taxon>Muscomorpha</taxon>
        <taxon>Hippoboscoidea</taxon>
        <taxon>Glossinidae</taxon>
        <taxon>Glossina</taxon>
    </lineage>
</organism>
<evidence type="ECO:0000313" key="1">
    <source>
        <dbReference type="EnsemblMetazoa" id="GAUT036262-PA"/>
    </source>
</evidence>
<reference evidence="1" key="1">
    <citation type="submission" date="2020-05" db="UniProtKB">
        <authorList>
            <consortium name="EnsemblMetazoa"/>
        </authorList>
    </citation>
    <scope>IDENTIFICATION</scope>
    <source>
        <strain evidence="1">TTRI</strain>
    </source>
</reference>
<accession>A0A1A9VGA1</accession>
<name>A0A1A9VGA1_GLOAU</name>
<dbReference type="EnsemblMetazoa" id="GAUT036262-RA">
    <property type="protein sequence ID" value="GAUT036262-PA"/>
    <property type="gene ID" value="GAUT036262"/>
</dbReference>
<protein>
    <submittedName>
        <fullName evidence="1">Uncharacterized protein</fullName>
    </submittedName>
</protein>
<keyword evidence="2" id="KW-1185">Reference proteome</keyword>
<dbReference type="VEuPathDB" id="VectorBase:GAUT036262"/>
<dbReference type="Proteomes" id="UP000078200">
    <property type="component" value="Unassembled WGS sequence"/>
</dbReference>
<dbReference type="AlphaFoldDB" id="A0A1A9VGA1"/>
<evidence type="ECO:0000313" key="2">
    <source>
        <dbReference type="Proteomes" id="UP000078200"/>
    </source>
</evidence>
<proteinExistence type="predicted"/>